<comment type="caution">
    <text evidence="2">The sequence shown here is derived from an EMBL/GenBank/DDBJ whole genome shotgun (WGS) entry which is preliminary data.</text>
</comment>
<dbReference type="GO" id="GO:0061733">
    <property type="term" value="F:protein-lysine-acetyltransferase activity"/>
    <property type="evidence" value="ECO:0007669"/>
    <property type="project" value="TreeGrafter"/>
</dbReference>
<dbReference type="GO" id="GO:0007064">
    <property type="term" value="P:mitotic sister chromatid cohesion"/>
    <property type="evidence" value="ECO:0007669"/>
    <property type="project" value="TreeGrafter"/>
</dbReference>
<accession>A0A4T0X752</accession>
<organism evidence="2 3">
    <name type="scientific">Pichia inconspicua</name>
    <dbReference type="NCBI Taxonomy" id="52247"/>
    <lineage>
        <taxon>Eukaryota</taxon>
        <taxon>Fungi</taxon>
        <taxon>Dikarya</taxon>
        <taxon>Ascomycota</taxon>
        <taxon>Saccharomycotina</taxon>
        <taxon>Pichiomycetes</taxon>
        <taxon>Pichiales</taxon>
        <taxon>Pichiaceae</taxon>
        <taxon>Pichia</taxon>
    </lineage>
</organism>
<dbReference type="Proteomes" id="UP000307173">
    <property type="component" value="Unassembled WGS sequence"/>
</dbReference>
<dbReference type="PANTHER" id="PTHR45884:SF2">
    <property type="entry name" value="N-ACETYLTRANSFERASE ECO"/>
    <property type="match status" value="1"/>
</dbReference>
<evidence type="ECO:0000259" key="1">
    <source>
        <dbReference type="Pfam" id="PF13880"/>
    </source>
</evidence>
<dbReference type="Pfam" id="PF13880">
    <property type="entry name" value="Acetyltransf_13"/>
    <property type="match status" value="1"/>
</dbReference>
<feature type="domain" description="N-acetyltransferase ESCO acetyl-transferase" evidence="1">
    <location>
        <begin position="190"/>
        <end position="251"/>
    </location>
</feature>
<sequence length="258" mass="29295">MAKIDKKVKKLKAKDLKQSTFSIPAFKTRVCEICNFTYSKNIKKSRDQHDTVHSDFLSGSQIKLKQQLQKLFSAENSKEIKLIILEGKRLKVHAVVLSCTDQSISTLVEETLTTMDKTWLNSTDCSSSWKSRPLESKVVLLIGEQERIFRIIGITITESPEPNSKYIPGLHLDTKTCEIVSEQPKLQLRLGVSRIFVLPAYRGHGLAKMMLDCVLKYCVYGTELNKWQIGFSQPSGAGLHLLKSWYNNSPTLPVYEEN</sequence>
<dbReference type="EMBL" id="SELW01000012">
    <property type="protein sequence ID" value="TID31358.1"/>
    <property type="molecule type" value="Genomic_DNA"/>
</dbReference>
<dbReference type="OrthoDB" id="428854at2759"/>
<gene>
    <name evidence="2" type="ORF">CANINC_000069</name>
</gene>
<dbReference type="InterPro" id="IPR016181">
    <property type="entry name" value="Acyl_CoA_acyltransferase"/>
</dbReference>
<reference evidence="2 3" key="1">
    <citation type="journal article" date="2019" name="Front. Genet.">
        <title>Whole-Genome Sequencing of the Opportunistic Yeast Pathogen Candida inconspicua Uncovers Its Hybrid Origin.</title>
        <authorList>
            <person name="Mixao V."/>
            <person name="Hansen A.P."/>
            <person name="Saus E."/>
            <person name="Boekhout T."/>
            <person name="Lass-Florl C."/>
            <person name="Gabaldon T."/>
        </authorList>
    </citation>
    <scope>NUCLEOTIDE SEQUENCE [LARGE SCALE GENOMIC DNA]</scope>
    <source>
        <strain evidence="2 3">CBS 180</strain>
    </source>
</reference>
<dbReference type="InterPro" id="IPR028009">
    <property type="entry name" value="ESCO_Acetyltransf_dom"/>
</dbReference>
<evidence type="ECO:0000313" key="3">
    <source>
        <dbReference type="Proteomes" id="UP000307173"/>
    </source>
</evidence>
<dbReference type="AlphaFoldDB" id="A0A4T0X752"/>
<dbReference type="GO" id="GO:0000785">
    <property type="term" value="C:chromatin"/>
    <property type="evidence" value="ECO:0007669"/>
    <property type="project" value="TreeGrafter"/>
</dbReference>
<dbReference type="STRING" id="52247.A0A4T0X752"/>
<dbReference type="Gene3D" id="3.40.630.30">
    <property type="match status" value="1"/>
</dbReference>
<dbReference type="GO" id="GO:0005634">
    <property type="term" value="C:nucleus"/>
    <property type="evidence" value="ECO:0007669"/>
    <property type="project" value="TreeGrafter"/>
</dbReference>
<name>A0A4T0X752_9ASCO</name>
<dbReference type="SUPFAM" id="SSF55729">
    <property type="entry name" value="Acyl-CoA N-acyltransferases (Nat)"/>
    <property type="match status" value="1"/>
</dbReference>
<keyword evidence="3" id="KW-1185">Reference proteome</keyword>
<dbReference type="PANTHER" id="PTHR45884">
    <property type="entry name" value="N-ACETYLTRANSFERASE ECO"/>
    <property type="match status" value="1"/>
</dbReference>
<proteinExistence type="predicted"/>
<dbReference type="CDD" id="cd04301">
    <property type="entry name" value="NAT_SF"/>
    <property type="match status" value="1"/>
</dbReference>
<protein>
    <recommendedName>
        <fullName evidence="1">N-acetyltransferase ESCO acetyl-transferase domain-containing protein</fullName>
    </recommendedName>
</protein>
<evidence type="ECO:0000313" key="2">
    <source>
        <dbReference type="EMBL" id="TID31358.1"/>
    </source>
</evidence>